<comment type="subcellular location">
    <subcellularLocation>
        <location evidence="1">Cell membrane</location>
        <topology evidence="1">Peripheral membrane protein</topology>
        <orientation evidence="1">Cytoplasmic side</orientation>
    </subcellularLocation>
</comment>
<dbReference type="EMBL" id="JBHUHT010000011">
    <property type="protein sequence ID" value="MFD2096175.1"/>
    <property type="molecule type" value="Genomic_DNA"/>
</dbReference>
<dbReference type="InterPro" id="IPR002696">
    <property type="entry name" value="Membr_insert_effic_factor_YidD"/>
</dbReference>
<comment type="similarity">
    <text evidence="1">Belongs to the UPF0161 family.</text>
</comment>
<accession>A0ABW4XMZ2</accession>
<keyword evidence="3" id="KW-1185">Reference proteome</keyword>
<dbReference type="HAMAP" id="MF_00386">
    <property type="entry name" value="UPF0161_YidD"/>
    <property type="match status" value="1"/>
</dbReference>
<organism evidence="2 3">
    <name type="scientific">Corallincola platygyrae</name>
    <dbReference type="NCBI Taxonomy" id="1193278"/>
    <lineage>
        <taxon>Bacteria</taxon>
        <taxon>Pseudomonadati</taxon>
        <taxon>Pseudomonadota</taxon>
        <taxon>Gammaproteobacteria</taxon>
        <taxon>Alteromonadales</taxon>
        <taxon>Psychromonadaceae</taxon>
        <taxon>Corallincola</taxon>
    </lineage>
</organism>
<comment type="caution">
    <text evidence="2">The sequence shown here is derived from an EMBL/GenBank/DDBJ whole genome shotgun (WGS) entry which is preliminary data.</text>
</comment>
<keyword evidence="1" id="KW-1003">Cell membrane</keyword>
<evidence type="ECO:0000313" key="3">
    <source>
        <dbReference type="Proteomes" id="UP001597380"/>
    </source>
</evidence>
<reference evidence="3" key="1">
    <citation type="journal article" date="2019" name="Int. J. Syst. Evol. Microbiol.">
        <title>The Global Catalogue of Microorganisms (GCM) 10K type strain sequencing project: providing services to taxonomists for standard genome sequencing and annotation.</title>
        <authorList>
            <consortium name="The Broad Institute Genomics Platform"/>
            <consortium name="The Broad Institute Genome Sequencing Center for Infectious Disease"/>
            <person name="Wu L."/>
            <person name="Ma J."/>
        </authorList>
    </citation>
    <scope>NUCLEOTIDE SEQUENCE [LARGE SCALE GENOMIC DNA]</scope>
    <source>
        <strain evidence="3">CGMCC 1.10992</strain>
    </source>
</reference>
<gene>
    <name evidence="2" type="primary">yidD</name>
    <name evidence="2" type="ORF">ACFSJ3_09285</name>
</gene>
<comment type="function">
    <text evidence="1">Could be involved in insertion of integral membrane proteins into the membrane.</text>
</comment>
<sequence length="82" mass="8965">MQTIKQALQAALILLIRGYQIIISPLLGPRCRFHPTCSEYSIQAIKVHGIVKGSQLAIRRIARCHPGNPGGVDPVPPKVDDK</sequence>
<name>A0ABW4XMZ2_9GAMM</name>
<proteinExistence type="inferred from homology"/>
<evidence type="ECO:0000256" key="1">
    <source>
        <dbReference type="HAMAP-Rule" id="MF_00386"/>
    </source>
</evidence>
<dbReference type="RefSeq" id="WP_345341253.1">
    <property type="nucleotide sequence ID" value="NZ_BAABLI010000017.1"/>
</dbReference>
<dbReference type="PANTHER" id="PTHR33383">
    <property type="entry name" value="MEMBRANE PROTEIN INSERTION EFFICIENCY FACTOR-RELATED"/>
    <property type="match status" value="1"/>
</dbReference>
<evidence type="ECO:0000313" key="2">
    <source>
        <dbReference type="EMBL" id="MFD2096175.1"/>
    </source>
</evidence>
<protein>
    <recommendedName>
        <fullName evidence="1">Putative membrane protein insertion efficiency factor</fullName>
    </recommendedName>
</protein>
<dbReference type="Proteomes" id="UP001597380">
    <property type="component" value="Unassembled WGS sequence"/>
</dbReference>
<dbReference type="SMART" id="SM01234">
    <property type="entry name" value="Haemolytic"/>
    <property type="match status" value="1"/>
</dbReference>
<keyword evidence="1" id="KW-0472">Membrane</keyword>
<dbReference type="NCBIfam" id="TIGR00278">
    <property type="entry name" value="membrane protein insertion efficiency factor YidD"/>
    <property type="match status" value="1"/>
</dbReference>
<dbReference type="PANTHER" id="PTHR33383:SF1">
    <property type="entry name" value="MEMBRANE PROTEIN INSERTION EFFICIENCY FACTOR-RELATED"/>
    <property type="match status" value="1"/>
</dbReference>
<dbReference type="Pfam" id="PF01809">
    <property type="entry name" value="YidD"/>
    <property type="match status" value="1"/>
</dbReference>